<dbReference type="PANTHER" id="PTHR42085">
    <property type="entry name" value="F-BOX DOMAIN-CONTAINING PROTEIN"/>
    <property type="match status" value="1"/>
</dbReference>
<dbReference type="OrthoDB" id="2951834at2759"/>
<evidence type="ECO:0000313" key="2">
    <source>
        <dbReference type="Proteomes" id="UP000237631"/>
    </source>
</evidence>
<gene>
    <name evidence="1" type="ORF">CBER1_06095</name>
</gene>
<comment type="caution">
    <text evidence="1">The sequence shown here is derived from an EMBL/GenBank/DDBJ whole genome shotgun (WGS) entry which is preliminary data.</text>
</comment>
<organism evidence="1 2">
    <name type="scientific">Cercospora berteroae</name>
    <dbReference type="NCBI Taxonomy" id="357750"/>
    <lineage>
        <taxon>Eukaryota</taxon>
        <taxon>Fungi</taxon>
        <taxon>Dikarya</taxon>
        <taxon>Ascomycota</taxon>
        <taxon>Pezizomycotina</taxon>
        <taxon>Dothideomycetes</taxon>
        <taxon>Dothideomycetidae</taxon>
        <taxon>Mycosphaerellales</taxon>
        <taxon>Mycosphaerellaceae</taxon>
        <taxon>Cercospora</taxon>
    </lineage>
</organism>
<proteinExistence type="predicted"/>
<name>A0A2S6C5E7_9PEZI</name>
<protein>
    <submittedName>
        <fullName evidence="1">Uncharacterized protein</fullName>
    </submittedName>
</protein>
<sequence length="249" mass="28287">MQSANQIAPFLKLSTELRLLIYDHVWPAVDNIGLLLPGEAPDSRVNRSNIATKSALLRVCRTTCIEASSIFFARHAFVARITTNNWHYLPNWLRTFGPKHTSLIPSITVEFRLPTPIIQCIATQHFKICRLRDEQPVSEPPVPYQFNPLKWELAEKIRALQLEFMTTAKELAIALKEIPGLRISSFRTWADRLLNEELPFFNHATDRDSMIRMAHIGWICRTGQQSFIQELHSAQGDGKAGDGADEQGV</sequence>
<reference evidence="2" key="1">
    <citation type="journal article" date="2017" name="bioRxiv">
        <title>Conservation of a gene cluster reveals novel cercosporin biosynthetic mechanisms and extends production to the genus Colletotrichum.</title>
        <authorList>
            <person name="de Jonge R."/>
            <person name="Ebert M.K."/>
            <person name="Huitt-Roehl C.R."/>
            <person name="Pal P."/>
            <person name="Suttle J.C."/>
            <person name="Spanner R.E."/>
            <person name="Neubauer J.D."/>
            <person name="Jurick W.M.II."/>
            <person name="Stott K.A."/>
            <person name="Secor G.A."/>
            <person name="Thomma B.P.H.J."/>
            <person name="Van de Peer Y."/>
            <person name="Townsend C.A."/>
            <person name="Bolton M.D."/>
        </authorList>
    </citation>
    <scope>NUCLEOTIDE SEQUENCE [LARGE SCALE GENOMIC DNA]</scope>
    <source>
        <strain evidence="2">CBS538.71</strain>
    </source>
</reference>
<dbReference type="InterPro" id="IPR038883">
    <property type="entry name" value="AN11006-like"/>
</dbReference>
<keyword evidence="2" id="KW-1185">Reference proteome</keyword>
<dbReference type="AlphaFoldDB" id="A0A2S6C5E7"/>
<accession>A0A2S6C5E7</accession>
<dbReference type="EMBL" id="PNEN01000552">
    <property type="protein sequence ID" value="PPJ54930.1"/>
    <property type="molecule type" value="Genomic_DNA"/>
</dbReference>
<evidence type="ECO:0000313" key="1">
    <source>
        <dbReference type="EMBL" id="PPJ54930.1"/>
    </source>
</evidence>
<dbReference type="PANTHER" id="PTHR42085:SF2">
    <property type="entry name" value="F-BOX DOMAIN-CONTAINING PROTEIN"/>
    <property type="match status" value="1"/>
</dbReference>
<dbReference type="Proteomes" id="UP000237631">
    <property type="component" value="Unassembled WGS sequence"/>
</dbReference>